<reference evidence="1 2" key="1">
    <citation type="journal article" date="2016" name="Front. Microbiol.">
        <title>Comparative Genomic Analysis Reveals a Diverse Repertoire of Genes Involved in Prokaryote-Eukaryote Interactions within the Pseudovibrio Genus.</title>
        <authorList>
            <person name="Romano S."/>
            <person name="Fernandez-Guerra A."/>
            <person name="Reen F.J."/>
            <person name="Glockner F.O."/>
            <person name="Crowley S.P."/>
            <person name="O'Sullivan O."/>
            <person name="Cotter P.D."/>
            <person name="Adams C."/>
            <person name="Dobson A.D."/>
            <person name="O'Gara F."/>
        </authorList>
    </citation>
    <scope>NUCLEOTIDE SEQUENCE [LARGE SCALE GENOMIC DNA]</scope>
    <source>
        <strain evidence="1 2">Ad2</strain>
    </source>
</reference>
<dbReference type="Proteomes" id="UP000076577">
    <property type="component" value="Unassembled WGS sequence"/>
</dbReference>
<comment type="caution">
    <text evidence="1">The sequence shown here is derived from an EMBL/GenBank/DDBJ whole genome shotgun (WGS) entry which is preliminary data.</text>
</comment>
<proteinExistence type="predicted"/>
<gene>
    <name evidence="1" type="ORF">PsAD2_00484</name>
</gene>
<dbReference type="AlphaFoldDB" id="A0A166AJI5"/>
<evidence type="ECO:0000313" key="1">
    <source>
        <dbReference type="EMBL" id="KZL21196.1"/>
    </source>
</evidence>
<organism evidence="1 2">
    <name type="scientific">Pseudovibrio axinellae</name>
    <dbReference type="NCBI Taxonomy" id="989403"/>
    <lineage>
        <taxon>Bacteria</taxon>
        <taxon>Pseudomonadati</taxon>
        <taxon>Pseudomonadota</taxon>
        <taxon>Alphaproteobacteria</taxon>
        <taxon>Hyphomicrobiales</taxon>
        <taxon>Stappiaceae</taxon>
        <taxon>Pseudovibrio</taxon>
    </lineage>
</organism>
<dbReference type="EMBL" id="LMCB01000004">
    <property type="protein sequence ID" value="KZL21196.1"/>
    <property type="molecule type" value="Genomic_DNA"/>
</dbReference>
<keyword evidence="2" id="KW-1185">Reference proteome</keyword>
<name>A0A166AJI5_9HYPH</name>
<protein>
    <submittedName>
        <fullName evidence="1">Uncharacterized protein</fullName>
    </submittedName>
</protein>
<sequence length="60" mass="6844">MLGAIRSTGIELSAGKIWAEIVKRRAFARSYVENIGRKFSKKGGKPTVLLILHRHLQKRR</sequence>
<evidence type="ECO:0000313" key="2">
    <source>
        <dbReference type="Proteomes" id="UP000076577"/>
    </source>
</evidence>
<accession>A0A166AJI5</accession>